<organism evidence="2 3">
    <name type="scientific">Tuber melanosporum (strain Mel28)</name>
    <name type="common">Perigord black truffle</name>
    <dbReference type="NCBI Taxonomy" id="656061"/>
    <lineage>
        <taxon>Eukaryota</taxon>
        <taxon>Fungi</taxon>
        <taxon>Dikarya</taxon>
        <taxon>Ascomycota</taxon>
        <taxon>Pezizomycotina</taxon>
        <taxon>Pezizomycetes</taxon>
        <taxon>Pezizales</taxon>
        <taxon>Tuberaceae</taxon>
        <taxon>Tuber</taxon>
    </lineage>
</organism>
<reference evidence="2 3" key="1">
    <citation type="journal article" date="2010" name="Nature">
        <title>Perigord black truffle genome uncovers evolutionary origins and mechanisms of symbiosis.</title>
        <authorList>
            <person name="Martin F."/>
            <person name="Kohler A."/>
            <person name="Murat C."/>
            <person name="Balestrini R."/>
            <person name="Coutinho P.M."/>
            <person name="Jaillon O."/>
            <person name="Montanini B."/>
            <person name="Morin E."/>
            <person name="Noel B."/>
            <person name="Percudani R."/>
            <person name="Porcel B."/>
            <person name="Rubini A."/>
            <person name="Amicucci A."/>
            <person name="Amselem J."/>
            <person name="Anthouard V."/>
            <person name="Arcioni S."/>
            <person name="Artiguenave F."/>
            <person name="Aury J.M."/>
            <person name="Ballario P."/>
            <person name="Bolchi A."/>
            <person name="Brenna A."/>
            <person name="Brun A."/>
            <person name="Buee M."/>
            <person name="Cantarel B."/>
            <person name="Chevalier G."/>
            <person name="Couloux A."/>
            <person name="Da Silva C."/>
            <person name="Denoeud F."/>
            <person name="Duplessis S."/>
            <person name="Ghignone S."/>
            <person name="Hilselberger B."/>
            <person name="Iotti M."/>
            <person name="Marcais B."/>
            <person name="Mello A."/>
            <person name="Miranda M."/>
            <person name="Pacioni G."/>
            <person name="Quesneville H."/>
            <person name="Riccioni C."/>
            <person name="Ruotolo R."/>
            <person name="Splivallo R."/>
            <person name="Stocchi V."/>
            <person name="Tisserant E."/>
            <person name="Viscomi A.R."/>
            <person name="Zambonelli A."/>
            <person name="Zampieri E."/>
            <person name="Henrissat B."/>
            <person name="Lebrun M.H."/>
            <person name="Paolocci F."/>
            <person name="Bonfante P."/>
            <person name="Ottonello S."/>
            <person name="Wincker P."/>
        </authorList>
    </citation>
    <scope>NUCLEOTIDE SEQUENCE [LARGE SCALE GENOMIC DNA]</scope>
    <source>
        <strain evidence="2 3">Mel28</strain>
    </source>
</reference>
<dbReference type="Proteomes" id="UP000006911">
    <property type="component" value="Unassembled WGS sequence"/>
</dbReference>
<evidence type="ECO:0000256" key="1">
    <source>
        <dbReference type="SAM" id="MobiDB-lite"/>
    </source>
</evidence>
<keyword evidence="3" id="KW-1185">Reference proteome</keyword>
<gene>
    <name evidence="2" type="ORF">GSTUM_00009073001</name>
</gene>
<evidence type="ECO:0000313" key="2">
    <source>
        <dbReference type="EMBL" id="CAZ84715.1"/>
    </source>
</evidence>
<dbReference type="EMBL" id="FN430332">
    <property type="protein sequence ID" value="CAZ84715.1"/>
    <property type="molecule type" value="Genomic_DNA"/>
</dbReference>
<accession>D5GJM2</accession>
<feature type="region of interest" description="Disordered" evidence="1">
    <location>
        <begin position="1"/>
        <end position="26"/>
    </location>
</feature>
<evidence type="ECO:0000313" key="3">
    <source>
        <dbReference type="Proteomes" id="UP000006911"/>
    </source>
</evidence>
<dbReference type="KEGG" id="tml:GSTUM_00009073001"/>
<protein>
    <submittedName>
        <fullName evidence="2">(Perigord truffle) hypothetical protein</fullName>
    </submittedName>
</protein>
<dbReference type="AlphaFoldDB" id="D5GJM2"/>
<dbReference type="InParanoid" id="D5GJM2"/>
<proteinExistence type="predicted"/>
<name>D5GJM2_TUBMM</name>
<dbReference type="HOGENOM" id="CLU_3417327_0_0_1"/>
<sequence>MRCSSSHAIEKKKKKNLGDCSLSPRR</sequence>